<dbReference type="PROSITE" id="PS50929">
    <property type="entry name" value="ABC_TM1F"/>
    <property type="match status" value="2"/>
</dbReference>
<protein>
    <submittedName>
        <fullName evidence="11">P-loop containing nucleoside triphosphate hydrolase protein</fullName>
    </submittedName>
</protein>
<dbReference type="GO" id="GO:0016887">
    <property type="term" value="F:ATP hydrolysis activity"/>
    <property type="evidence" value="ECO:0007669"/>
    <property type="project" value="InterPro"/>
</dbReference>
<dbReference type="PANTHER" id="PTHR24223:SF356">
    <property type="entry name" value="ATP-BINDING CASSETTE TRANSPORTER ABC4"/>
    <property type="match status" value="1"/>
</dbReference>
<name>A0A8H4A746_GIGMA</name>
<dbReference type="Proteomes" id="UP000439903">
    <property type="component" value="Unassembled WGS sequence"/>
</dbReference>
<accession>A0A8H4A746</accession>
<dbReference type="Pfam" id="PF00005">
    <property type="entry name" value="ABC_tran"/>
    <property type="match status" value="2"/>
</dbReference>
<dbReference type="PROSITE" id="PS50893">
    <property type="entry name" value="ABC_TRANSPORTER_2"/>
    <property type="match status" value="2"/>
</dbReference>
<dbReference type="Gene3D" id="1.20.1560.10">
    <property type="entry name" value="ABC transporter type 1, transmembrane domain"/>
    <property type="match status" value="2"/>
</dbReference>
<feature type="domain" description="ABC transporter" evidence="9">
    <location>
        <begin position="1202"/>
        <end position="1475"/>
    </location>
</feature>
<evidence type="ECO:0000256" key="6">
    <source>
        <dbReference type="ARBA" id="ARBA00022989"/>
    </source>
</evidence>
<dbReference type="GO" id="GO:0005524">
    <property type="term" value="F:ATP binding"/>
    <property type="evidence" value="ECO:0007669"/>
    <property type="project" value="UniProtKB-KW"/>
</dbReference>
<feature type="transmembrane region" description="Helical" evidence="8">
    <location>
        <begin position="1111"/>
        <end position="1130"/>
    </location>
</feature>
<feature type="transmembrane region" description="Helical" evidence="8">
    <location>
        <begin position="74"/>
        <end position="92"/>
    </location>
</feature>
<feature type="transmembrane region" description="Helical" evidence="8">
    <location>
        <begin position="483"/>
        <end position="500"/>
    </location>
</feature>
<reference evidence="11 12" key="1">
    <citation type="journal article" date="2019" name="Environ. Microbiol.">
        <title>At the nexus of three kingdoms: the genome of the mycorrhizal fungus Gigaspora margarita provides insights into plant, endobacterial and fungal interactions.</title>
        <authorList>
            <person name="Venice F."/>
            <person name="Ghignone S."/>
            <person name="Salvioli di Fossalunga A."/>
            <person name="Amselem J."/>
            <person name="Novero M."/>
            <person name="Xianan X."/>
            <person name="Sedzielewska Toro K."/>
            <person name="Morin E."/>
            <person name="Lipzen A."/>
            <person name="Grigoriev I.V."/>
            <person name="Henrissat B."/>
            <person name="Martin F.M."/>
            <person name="Bonfante P."/>
        </authorList>
    </citation>
    <scope>NUCLEOTIDE SEQUENCE [LARGE SCALE GENOMIC DNA]</scope>
    <source>
        <strain evidence="11 12">BEG34</strain>
    </source>
</reference>
<dbReference type="FunFam" id="3.40.50.300:FF:000163">
    <property type="entry name" value="Multidrug resistance-associated protein member 4"/>
    <property type="match status" value="1"/>
</dbReference>
<dbReference type="SUPFAM" id="SSF90123">
    <property type="entry name" value="ABC transporter transmembrane region"/>
    <property type="match status" value="2"/>
</dbReference>
<evidence type="ECO:0000259" key="10">
    <source>
        <dbReference type="PROSITE" id="PS50929"/>
    </source>
</evidence>
<evidence type="ECO:0000256" key="4">
    <source>
        <dbReference type="ARBA" id="ARBA00022741"/>
    </source>
</evidence>
<dbReference type="Pfam" id="PF00664">
    <property type="entry name" value="ABC_membrane"/>
    <property type="match status" value="2"/>
</dbReference>
<keyword evidence="2" id="KW-0813">Transport</keyword>
<dbReference type="InterPro" id="IPR027417">
    <property type="entry name" value="P-loop_NTPase"/>
</dbReference>
<keyword evidence="4" id="KW-0547">Nucleotide-binding</keyword>
<keyword evidence="5" id="KW-0067">ATP-binding</keyword>
<sequence length="1501" mass="173046">MIECQKQRSYAIMTYVKRRFSLNESVNDFKTEKGISSRIKTNVIHPIISITIWLHLACLVLIRWQNSNEIHCICWLMTWAYASILTLILKLNPQLYGLLNIRDHLNTLCLLTMFYAIKHLHSYYLKFRMVINIEYYLVLMIFCFLIVLMYFSISEARNYAYKVRNLSPEMNASLCSQFMFLWIKPLIFKGFRSTLTMNNIFELPDFLKTEKIIEICNISSNSIFMSLCFSSWKELLVQFIFAMIWTFVYSIVPPYFLEKVLQYIQNYSDINEGTQAIGYLYVFFLFVGTVIPDLCFQQASYIGQQLSVKYRAVIIDRIYQTTMFLNGDEKNKGMITDLMDSDAQKVSSLTRNFFYIYCYPIQIFISLYYLYALLDASIIISLFIFFIMCPFILLIVQTFKIIHEDLMAATDKRVGLLGELLQTVRIVKLYVMEDYFRIKITDARDDELKKLNNYMIKRTGVRTLWTILTFLMMLLSFFWHTKILGNTLTSSVAFTAFILFKNLRHILDEFPSILVSIIQARVSISRIKKFLREFENYRENFKSNHENSYIIGFGNATLQWSNNDGYMADGLNIFTWINLNVRFPYGKLSLIYGPTGCGKTGLLKALLGEIKCIDGHVFSPKLGEVAYAAQTVWLQNGTIGENILFGLEYDVERFSKVLQLCALENEVLKFGDKEIGENGNALSNGQRQRIALARAIYSQHEVLILDDFLSAVDLHITKYVYEQCLTSDLMENRTRILVTHNKDLCRGAAMTVFMKDGKIEKIDEIDSLTNELLKHETLEDETLEDKTLEDETLEDEMLENDFINSKNNNKLIKEEKKAEGMVKFKVYKTYILTSGLLIWILIAVIFVAARYMQTVQDFWIKKWADAYEIHDSTYKASKLVEDLNFIAGNFILTQTPFYSPNNSTLNYHPIFYQLDNIDYYLWVYTFAGLATILLATCRTYCIFHGSLTASKELHNILLNKILSTTIRFYDTTPIGRIINRFSKDLEIIDQILCLNVMNFIYSCMSSAAFVIFAAIGIEIEFKFLIACILIATLYIIIGILYIYASRDLKRLESVSRSPIYTAFEDTIAGISTIRAFGAEERLRKIMWSLIDDNNRPSILNWACNQWLHTHASLAGGLFGLAIGTIIIYDLSPKTSSGLAGLILAYTVSFSRNVIDIITAYTVMEMNMNAVERVHEYLMLEEEQKINENPSPSPEEWLTNGDIQVINLEVGYSPNDPPVLKGISFYVRPREKIGIIGRTGIFIIRIYLCTKKNLYNIKCHINLTILLLGSGKSTLLESFIRFLNPTSGQIIIDGIDISTVNLFDLRSKLTVIPQNPILFSGSLRDNIGYGTNHCDIEFYEVLRKVHVIESSTYISQRNSDENIKLLTPDTVVDEGGNNFSQGQRQLIALARACVNKSKVVIMDEATASIDYDTGSKIEKIIREEFKDSTLLYITHRLEAIIEYDKILVLDDGSIVEFDQPYILLEKLDSRFRKMCLASGEFEKLYEKAKFNYLRSHVSDHNS</sequence>
<organism evidence="11 12">
    <name type="scientific">Gigaspora margarita</name>
    <dbReference type="NCBI Taxonomy" id="4874"/>
    <lineage>
        <taxon>Eukaryota</taxon>
        <taxon>Fungi</taxon>
        <taxon>Fungi incertae sedis</taxon>
        <taxon>Mucoromycota</taxon>
        <taxon>Glomeromycotina</taxon>
        <taxon>Glomeromycetes</taxon>
        <taxon>Diversisporales</taxon>
        <taxon>Gigasporaceae</taxon>
        <taxon>Gigaspora</taxon>
    </lineage>
</organism>
<evidence type="ECO:0000313" key="11">
    <source>
        <dbReference type="EMBL" id="KAF0447967.1"/>
    </source>
</evidence>
<evidence type="ECO:0000256" key="1">
    <source>
        <dbReference type="ARBA" id="ARBA00004141"/>
    </source>
</evidence>
<feature type="transmembrane region" description="Helical" evidence="8">
    <location>
        <begin position="353"/>
        <end position="371"/>
    </location>
</feature>
<dbReference type="Gene3D" id="3.40.50.300">
    <property type="entry name" value="P-loop containing nucleotide triphosphate hydrolases"/>
    <property type="match status" value="2"/>
</dbReference>
<dbReference type="OrthoDB" id="6500128at2759"/>
<dbReference type="PANTHER" id="PTHR24223">
    <property type="entry name" value="ATP-BINDING CASSETTE SUB-FAMILY C"/>
    <property type="match status" value="1"/>
</dbReference>
<dbReference type="EMBL" id="WTPW01001232">
    <property type="protein sequence ID" value="KAF0447967.1"/>
    <property type="molecule type" value="Genomic_DNA"/>
</dbReference>
<evidence type="ECO:0000256" key="5">
    <source>
        <dbReference type="ARBA" id="ARBA00022840"/>
    </source>
</evidence>
<comment type="caution">
    <text evidence="11">The sequence shown here is derived from an EMBL/GenBank/DDBJ whole genome shotgun (WGS) entry which is preliminary data.</text>
</comment>
<feature type="transmembrane region" description="Helical" evidence="8">
    <location>
        <begin position="377"/>
        <end position="396"/>
    </location>
</feature>
<feature type="transmembrane region" description="Helical" evidence="8">
    <location>
        <begin position="104"/>
        <end position="121"/>
    </location>
</feature>
<dbReference type="InterPro" id="IPR003593">
    <property type="entry name" value="AAA+_ATPase"/>
</dbReference>
<dbReference type="InterPro" id="IPR036640">
    <property type="entry name" value="ABC1_TM_sf"/>
</dbReference>
<feature type="domain" description="ABC transporter" evidence="9">
    <location>
        <begin position="558"/>
        <end position="781"/>
    </location>
</feature>
<dbReference type="InterPro" id="IPR003439">
    <property type="entry name" value="ABC_transporter-like_ATP-bd"/>
</dbReference>
<dbReference type="CDD" id="cd18596">
    <property type="entry name" value="ABC_6TM_VMR1_D1_like"/>
    <property type="match status" value="1"/>
</dbReference>
<evidence type="ECO:0000259" key="9">
    <source>
        <dbReference type="PROSITE" id="PS50893"/>
    </source>
</evidence>
<feature type="transmembrane region" description="Helical" evidence="8">
    <location>
        <begin position="133"/>
        <end position="151"/>
    </location>
</feature>
<keyword evidence="12" id="KW-1185">Reference proteome</keyword>
<dbReference type="CDD" id="cd03250">
    <property type="entry name" value="ABCC_MRP_domain1"/>
    <property type="match status" value="1"/>
</dbReference>
<feature type="transmembrane region" description="Helical" evidence="8">
    <location>
        <begin position="235"/>
        <end position="256"/>
    </location>
</feature>
<feature type="transmembrane region" description="Helical" evidence="8">
    <location>
        <begin position="1023"/>
        <end position="1043"/>
    </location>
</feature>
<keyword evidence="11" id="KW-0378">Hydrolase</keyword>
<evidence type="ECO:0000256" key="7">
    <source>
        <dbReference type="ARBA" id="ARBA00023136"/>
    </source>
</evidence>
<evidence type="ECO:0000313" key="12">
    <source>
        <dbReference type="Proteomes" id="UP000439903"/>
    </source>
</evidence>
<keyword evidence="7 8" id="KW-0472">Membrane</keyword>
<feature type="transmembrane region" description="Helical" evidence="8">
    <location>
        <begin position="919"/>
        <end position="941"/>
    </location>
</feature>
<dbReference type="GO" id="GO:0140359">
    <property type="term" value="F:ABC-type transporter activity"/>
    <property type="evidence" value="ECO:0007669"/>
    <property type="project" value="InterPro"/>
</dbReference>
<evidence type="ECO:0000256" key="2">
    <source>
        <dbReference type="ARBA" id="ARBA00022448"/>
    </source>
</evidence>
<feature type="transmembrane region" description="Helical" evidence="8">
    <location>
        <begin position="992"/>
        <end position="1017"/>
    </location>
</feature>
<feature type="transmembrane region" description="Helical" evidence="8">
    <location>
        <begin position="276"/>
        <end position="296"/>
    </location>
</feature>
<keyword evidence="3 8" id="KW-0812">Transmembrane</keyword>
<comment type="subcellular location">
    <subcellularLocation>
        <location evidence="1">Membrane</location>
        <topology evidence="1">Multi-pass membrane protein</topology>
    </subcellularLocation>
</comment>
<dbReference type="GO" id="GO:0016020">
    <property type="term" value="C:membrane"/>
    <property type="evidence" value="ECO:0007669"/>
    <property type="project" value="UniProtKB-SubCell"/>
</dbReference>
<feature type="transmembrane region" description="Helical" evidence="8">
    <location>
        <begin position="830"/>
        <end position="852"/>
    </location>
</feature>
<dbReference type="SMART" id="SM00382">
    <property type="entry name" value="AAA"/>
    <property type="match status" value="2"/>
</dbReference>
<feature type="domain" description="ABC transmembrane type-1" evidence="10">
    <location>
        <begin position="250"/>
        <end position="519"/>
    </location>
</feature>
<dbReference type="CDD" id="cd03244">
    <property type="entry name" value="ABCC_MRP_domain2"/>
    <property type="match status" value="1"/>
</dbReference>
<dbReference type="CDD" id="cd18604">
    <property type="entry name" value="ABC_6TM_VMR1_D2_like"/>
    <property type="match status" value="1"/>
</dbReference>
<feature type="domain" description="ABC transmembrane type-1" evidence="10">
    <location>
        <begin position="840"/>
        <end position="1165"/>
    </location>
</feature>
<proteinExistence type="predicted"/>
<evidence type="ECO:0000256" key="8">
    <source>
        <dbReference type="SAM" id="Phobius"/>
    </source>
</evidence>
<keyword evidence="6 8" id="KW-1133">Transmembrane helix</keyword>
<feature type="transmembrane region" description="Helical" evidence="8">
    <location>
        <begin position="459"/>
        <end position="477"/>
    </location>
</feature>
<dbReference type="InterPro" id="IPR011527">
    <property type="entry name" value="ABC1_TM_dom"/>
</dbReference>
<feature type="transmembrane region" description="Helical" evidence="8">
    <location>
        <begin position="43"/>
        <end position="62"/>
    </location>
</feature>
<dbReference type="SUPFAM" id="SSF52540">
    <property type="entry name" value="P-loop containing nucleoside triphosphate hydrolases"/>
    <property type="match status" value="2"/>
</dbReference>
<gene>
    <name evidence="11" type="ORF">F8M41_002732</name>
</gene>
<dbReference type="InterPro" id="IPR050173">
    <property type="entry name" value="ABC_transporter_C-like"/>
</dbReference>
<evidence type="ECO:0000256" key="3">
    <source>
        <dbReference type="ARBA" id="ARBA00022692"/>
    </source>
</evidence>